<proteinExistence type="predicted"/>
<dbReference type="PANTHER" id="PTHR43436">
    <property type="entry name" value="ARAC-FAMILY TRANSCRIPTIONAL REGULATOR"/>
    <property type="match status" value="1"/>
</dbReference>
<organism evidence="4 5">
    <name type="scientific">Acetobacter lovaniensis</name>
    <dbReference type="NCBI Taxonomy" id="104100"/>
    <lineage>
        <taxon>Bacteria</taxon>
        <taxon>Pseudomonadati</taxon>
        <taxon>Pseudomonadota</taxon>
        <taxon>Alphaproteobacteria</taxon>
        <taxon>Acetobacterales</taxon>
        <taxon>Acetobacteraceae</taxon>
        <taxon>Acetobacter</taxon>
    </lineage>
</organism>
<dbReference type="InterPro" id="IPR018060">
    <property type="entry name" value="HTH_AraC"/>
</dbReference>
<gene>
    <name evidence="4" type="ORF">HNR55_002777</name>
</gene>
<sequence>MSAPSLFRHFKAVALMSPMQYRTCIRLQEARRRLVADGDDAAEAGFAVGYDSPSQFSRDYRRMFGVPPARDAARLRGDSMLLAQEVEEERLS</sequence>
<dbReference type="RefSeq" id="WP_242005601.1">
    <property type="nucleotide sequence ID" value="NZ_BAABDB010000023.1"/>
</dbReference>
<dbReference type="Proteomes" id="UP000578000">
    <property type="component" value="Unassembled WGS sequence"/>
</dbReference>
<protein>
    <submittedName>
        <fullName evidence="4">AraC-like DNA-binding protein</fullName>
    </submittedName>
</protein>
<evidence type="ECO:0000256" key="1">
    <source>
        <dbReference type="ARBA" id="ARBA00023015"/>
    </source>
</evidence>
<dbReference type="Gene3D" id="1.10.10.60">
    <property type="entry name" value="Homeodomain-like"/>
    <property type="match status" value="2"/>
</dbReference>
<evidence type="ECO:0000256" key="2">
    <source>
        <dbReference type="ARBA" id="ARBA00023163"/>
    </source>
</evidence>
<dbReference type="SMART" id="SM00342">
    <property type="entry name" value="HTH_ARAC"/>
    <property type="match status" value="1"/>
</dbReference>
<evidence type="ECO:0000313" key="5">
    <source>
        <dbReference type="Proteomes" id="UP000578000"/>
    </source>
</evidence>
<dbReference type="EMBL" id="JACHIE010000015">
    <property type="protein sequence ID" value="MBB6458172.1"/>
    <property type="molecule type" value="Genomic_DNA"/>
</dbReference>
<dbReference type="Pfam" id="PF12833">
    <property type="entry name" value="HTH_18"/>
    <property type="match status" value="1"/>
</dbReference>
<reference evidence="4 5" key="1">
    <citation type="submission" date="2020-08" db="EMBL/GenBank/DDBJ databases">
        <title>Genomic Encyclopedia of Type Strains, Phase IV (KMG-IV): sequencing the most valuable type-strain genomes for metagenomic binning, comparative biology and taxonomic classification.</title>
        <authorList>
            <person name="Goeker M."/>
        </authorList>
    </citation>
    <scope>NUCLEOTIDE SEQUENCE [LARGE SCALE GENOMIC DNA]</scope>
    <source>
        <strain evidence="4 5">DSM 4491</strain>
    </source>
</reference>
<dbReference type="PANTHER" id="PTHR43436:SF1">
    <property type="entry name" value="TRANSCRIPTIONAL REGULATORY PROTEIN"/>
    <property type="match status" value="1"/>
</dbReference>
<name>A0A841QJK0_9PROT</name>
<keyword evidence="2" id="KW-0804">Transcription</keyword>
<evidence type="ECO:0000313" key="4">
    <source>
        <dbReference type="EMBL" id="MBB6458172.1"/>
    </source>
</evidence>
<keyword evidence="4" id="KW-0238">DNA-binding</keyword>
<evidence type="ECO:0000259" key="3">
    <source>
        <dbReference type="PROSITE" id="PS01124"/>
    </source>
</evidence>
<dbReference type="GO" id="GO:0043565">
    <property type="term" value="F:sequence-specific DNA binding"/>
    <property type="evidence" value="ECO:0007669"/>
    <property type="project" value="InterPro"/>
</dbReference>
<keyword evidence="1" id="KW-0805">Transcription regulation</keyword>
<dbReference type="GO" id="GO:0003700">
    <property type="term" value="F:DNA-binding transcription factor activity"/>
    <property type="evidence" value="ECO:0007669"/>
    <property type="project" value="InterPro"/>
</dbReference>
<comment type="caution">
    <text evidence="4">The sequence shown here is derived from an EMBL/GenBank/DDBJ whole genome shotgun (WGS) entry which is preliminary data.</text>
</comment>
<feature type="domain" description="HTH araC/xylS-type" evidence="3">
    <location>
        <begin position="1"/>
        <end position="74"/>
    </location>
</feature>
<dbReference type="AlphaFoldDB" id="A0A841QJK0"/>
<dbReference type="InterPro" id="IPR009057">
    <property type="entry name" value="Homeodomain-like_sf"/>
</dbReference>
<dbReference type="PROSITE" id="PS01124">
    <property type="entry name" value="HTH_ARAC_FAMILY_2"/>
    <property type="match status" value="1"/>
</dbReference>
<accession>A0A841QJK0</accession>
<keyword evidence="5" id="KW-1185">Reference proteome</keyword>
<dbReference type="SUPFAM" id="SSF46689">
    <property type="entry name" value="Homeodomain-like"/>
    <property type="match status" value="1"/>
</dbReference>